<protein>
    <submittedName>
        <fullName evidence="1">Os03g0573001 protein</fullName>
    </submittedName>
</protein>
<proteinExistence type="predicted"/>
<dbReference type="Gramene" id="Os03t0573001-00">
    <property type="protein sequence ID" value="Os03t0573001-00"/>
    <property type="gene ID" value="Os03g0573001"/>
</dbReference>
<dbReference type="AlphaFoldDB" id="A0A0P0W0C1"/>
<dbReference type="PaxDb" id="39947-A0A0P0W0C1"/>
<evidence type="ECO:0000313" key="2">
    <source>
        <dbReference type="Proteomes" id="UP000059680"/>
    </source>
</evidence>
<dbReference type="Proteomes" id="UP000059680">
    <property type="component" value="Chromosome 3"/>
</dbReference>
<dbReference type="EMBL" id="AP014959">
    <property type="protein sequence ID" value="BAS85003.1"/>
    <property type="molecule type" value="Genomic_DNA"/>
</dbReference>
<accession>A0A0P0W0C1</accession>
<dbReference type="InParanoid" id="A0A0P0W0C1"/>
<sequence length="75" mass="8667">NASFHTSFGRILTRGRISWKKNPLSLYLSSNSCVFPVVQTNGHSNDFLVFCNPLFYTYIPVRILYFSYSSVFSFL</sequence>
<organism evidence="1 2">
    <name type="scientific">Oryza sativa subsp. japonica</name>
    <name type="common">Rice</name>
    <dbReference type="NCBI Taxonomy" id="39947"/>
    <lineage>
        <taxon>Eukaryota</taxon>
        <taxon>Viridiplantae</taxon>
        <taxon>Streptophyta</taxon>
        <taxon>Embryophyta</taxon>
        <taxon>Tracheophyta</taxon>
        <taxon>Spermatophyta</taxon>
        <taxon>Magnoliopsida</taxon>
        <taxon>Liliopsida</taxon>
        <taxon>Poales</taxon>
        <taxon>Poaceae</taxon>
        <taxon>BOP clade</taxon>
        <taxon>Oryzoideae</taxon>
        <taxon>Oryzeae</taxon>
        <taxon>Oryzinae</taxon>
        <taxon>Oryza</taxon>
        <taxon>Oryza sativa</taxon>
    </lineage>
</organism>
<keyword evidence="2" id="KW-1185">Reference proteome</keyword>
<feature type="non-terminal residue" evidence="1">
    <location>
        <position position="1"/>
    </location>
</feature>
<reference evidence="1 2" key="2">
    <citation type="journal article" date="2013" name="Plant Cell Physiol.">
        <title>Rice Annotation Project Database (RAP-DB): an integrative and interactive database for rice genomics.</title>
        <authorList>
            <person name="Sakai H."/>
            <person name="Lee S.S."/>
            <person name="Tanaka T."/>
            <person name="Numa H."/>
            <person name="Kim J."/>
            <person name="Kawahara Y."/>
            <person name="Wakimoto H."/>
            <person name="Yang C.C."/>
            <person name="Iwamoto M."/>
            <person name="Abe T."/>
            <person name="Yamada Y."/>
            <person name="Muto A."/>
            <person name="Inokuchi H."/>
            <person name="Ikemura T."/>
            <person name="Matsumoto T."/>
            <person name="Sasaki T."/>
            <person name="Itoh T."/>
        </authorList>
    </citation>
    <scope>NUCLEOTIDE SEQUENCE [LARGE SCALE GENOMIC DNA]</scope>
    <source>
        <strain evidence="2">cv. Nipponbare</strain>
    </source>
</reference>
<gene>
    <name evidence="1" type="ordered locus">Os03g0573001</name>
    <name evidence="1" type="ORF">OSNPB_030573001</name>
</gene>
<name>A0A0P0W0C1_ORYSJ</name>
<reference evidence="1 2" key="3">
    <citation type="journal article" date="2013" name="Rice">
        <title>Improvement of the Oryza sativa Nipponbare reference genome using next generation sequence and optical map data.</title>
        <authorList>
            <person name="Kawahara Y."/>
            <person name="de la Bastide M."/>
            <person name="Hamilton J.P."/>
            <person name="Kanamori H."/>
            <person name="McCombie W.R."/>
            <person name="Ouyang S."/>
            <person name="Schwartz D.C."/>
            <person name="Tanaka T."/>
            <person name="Wu J."/>
            <person name="Zhou S."/>
            <person name="Childs K.L."/>
            <person name="Davidson R.M."/>
            <person name="Lin H."/>
            <person name="Quesada-Ocampo L."/>
            <person name="Vaillancourt B."/>
            <person name="Sakai H."/>
            <person name="Lee S.S."/>
            <person name="Kim J."/>
            <person name="Numa H."/>
            <person name="Itoh T."/>
            <person name="Buell C.R."/>
            <person name="Matsumoto T."/>
        </authorList>
    </citation>
    <scope>NUCLEOTIDE SEQUENCE [LARGE SCALE GENOMIC DNA]</scope>
    <source>
        <strain evidence="2">cv. Nipponbare</strain>
    </source>
</reference>
<evidence type="ECO:0000313" key="1">
    <source>
        <dbReference type="EMBL" id="BAS85003.1"/>
    </source>
</evidence>
<reference evidence="2" key="1">
    <citation type="journal article" date="2005" name="Nature">
        <title>The map-based sequence of the rice genome.</title>
        <authorList>
            <consortium name="International rice genome sequencing project (IRGSP)"/>
            <person name="Matsumoto T."/>
            <person name="Wu J."/>
            <person name="Kanamori H."/>
            <person name="Katayose Y."/>
            <person name="Fujisawa M."/>
            <person name="Namiki N."/>
            <person name="Mizuno H."/>
            <person name="Yamamoto K."/>
            <person name="Antonio B.A."/>
            <person name="Baba T."/>
            <person name="Sakata K."/>
            <person name="Nagamura Y."/>
            <person name="Aoki H."/>
            <person name="Arikawa K."/>
            <person name="Arita K."/>
            <person name="Bito T."/>
            <person name="Chiden Y."/>
            <person name="Fujitsuka N."/>
            <person name="Fukunaka R."/>
            <person name="Hamada M."/>
            <person name="Harada C."/>
            <person name="Hayashi A."/>
            <person name="Hijishita S."/>
            <person name="Honda M."/>
            <person name="Hosokawa S."/>
            <person name="Ichikawa Y."/>
            <person name="Idonuma A."/>
            <person name="Iijima M."/>
            <person name="Ikeda M."/>
            <person name="Ikeno M."/>
            <person name="Ito K."/>
            <person name="Ito S."/>
            <person name="Ito T."/>
            <person name="Ito Y."/>
            <person name="Ito Y."/>
            <person name="Iwabuchi A."/>
            <person name="Kamiya K."/>
            <person name="Karasawa W."/>
            <person name="Kurita K."/>
            <person name="Katagiri S."/>
            <person name="Kikuta A."/>
            <person name="Kobayashi H."/>
            <person name="Kobayashi N."/>
            <person name="Machita K."/>
            <person name="Maehara T."/>
            <person name="Masukawa M."/>
            <person name="Mizubayashi T."/>
            <person name="Mukai Y."/>
            <person name="Nagasaki H."/>
            <person name="Nagata Y."/>
            <person name="Naito S."/>
            <person name="Nakashima M."/>
            <person name="Nakama Y."/>
            <person name="Nakamichi Y."/>
            <person name="Nakamura M."/>
            <person name="Meguro A."/>
            <person name="Negishi M."/>
            <person name="Ohta I."/>
            <person name="Ohta T."/>
            <person name="Okamoto M."/>
            <person name="Ono N."/>
            <person name="Saji S."/>
            <person name="Sakaguchi M."/>
            <person name="Sakai K."/>
            <person name="Shibata M."/>
            <person name="Shimokawa T."/>
            <person name="Song J."/>
            <person name="Takazaki Y."/>
            <person name="Terasawa K."/>
            <person name="Tsugane M."/>
            <person name="Tsuji K."/>
            <person name="Ueda S."/>
            <person name="Waki K."/>
            <person name="Yamagata H."/>
            <person name="Yamamoto M."/>
            <person name="Yamamoto S."/>
            <person name="Yamane H."/>
            <person name="Yoshiki S."/>
            <person name="Yoshihara R."/>
            <person name="Yukawa K."/>
            <person name="Zhong H."/>
            <person name="Yano M."/>
            <person name="Yuan Q."/>
            <person name="Ouyang S."/>
            <person name="Liu J."/>
            <person name="Jones K.M."/>
            <person name="Gansberger K."/>
            <person name="Moffat K."/>
            <person name="Hill J."/>
            <person name="Bera J."/>
            <person name="Fadrosh D."/>
            <person name="Jin S."/>
            <person name="Johri S."/>
            <person name="Kim M."/>
            <person name="Overton L."/>
            <person name="Reardon M."/>
            <person name="Tsitrin T."/>
            <person name="Vuong H."/>
            <person name="Weaver B."/>
            <person name="Ciecko A."/>
            <person name="Tallon L."/>
            <person name="Jackson J."/>
            <person name="Pai G."/>
            <person name="Aken S.V."/>
            <person name="Utterback T."/>
            <person name="Reidmuller S."/>
            <person name="Feldblyum T."/>
            <person name="Hsiao J."/>
            <person name="Zismann V."/>
            <person name="Iobst S."/>
            <person name="de Vazeille A.R."/>
            <person name="Buell C.R."/>
            <person name="Ying K."/>
            <person name="Li Y."/>
            <person name="Lu T."/>
            <person name="Huang Y."/>
            <person name="Zhao Q."/>
            <person name="Feng Q."/>
            <person name="Zhang L."/>
            <person name="Zhu J."/>
            <person name="Weng Q."/>
            <person name="Mu J."/>
            <person name="Lu Y."/>
            <person name="Fan D."/>
            <person name="Liu Y."/>
            <person name="Guan J."/>
            <person name="Zhang Y."/>
            <person name="Yu S."/>
            <person name="Liu X."/>
            <person name="Zhang Y."/>
            <person name="Hong G."/>
            <person name="Han B."/>
            <person name="Choisne N."/>
            <person name="Demange N."/>
            <person name="Orjeda G."/>
            <person name="Samain S."/>
            <person name="Cattolico L."/>
            <person name="Pelletier E."/>
            <person name="Couloux A."/>
            <person name="Segurens B."/>
            <person name="Wincker P."/>
            <person name="D'Hont A."/>
            <person name="Scarpelli C."/>
            <person name="Weissenbach J."/>
            <person name="Salanoubat M."/>
            <person name="Quetier F."/>
            <person name="Yu Y."/>
            <person name="Kim H.R."/>
            <person name="Rambo T."/>
            <person name="Currie J."/>
            <person name="Collura K."/>
            <person name="Luo M."/>
            <person name="Yang T."/>
            <person name="Ammiraju J.S.S."/>
            <person name="Engler F."/>
            <person name="Soderlund C."/>
            <person name="Wing R.A."/>
            <person name="Palmer L.E."/>
            <person name="de la Bastide M."/>
            <person name="Spiegel L."/>
            <person name="Nascimento L."/>
            <person name="Zutavern T."/>
            <person name="O'Shaughnessy A."/>
            <person name="Dike S."/>
            <person name="Dedhia N."/>
            <person name="Preston R."/>
            <person name="Balija V."/>
            <person name="McCombie W.R."/>
            <person name="Chow T."/>
            <person name="Chen H."/>
            <person name="Chung M."/>
            <person name="Chen C."/>
            <person name="Shaw J."/>
            <person name="Wu H."/>
            <person name="Hsiao K."/>
            <person name="Chao Y."/>
            <person name="Chu M."/>
            <person name="Cheng C."/>
            <person name="Hour A."/>
            <person name="Lee P."/>
            <person name="Lin S."/>
            <person name="Lin Y."/>
            <person name="Liou J."/>
            <person name="Liu S."/>
            <person name="Hsing Y."/>
            <person name="Raghuvanshi S."/>
            <person name="Mohanty A."/>
            <person name="Bharti A.K."/>
            <person name="Gaur A."/>
            <person name="Gupta V."/>
            <person name="Kumar D."/>
            <person name="Ravi V."/>
            <person name="Vij S."/>
            <person name="Kapur A."/>
            <person name="Khurana P."/>
            <person name="Khurana P."/>
            <person name="Khurana J.P."/>
            <person name="Tyagi A.K."/>
            <person name="Gaikwad K."/>
            <person name="Singh A."/>
            <person name="Dalal V."/>
            <person name="Srivastava S."/>
            <person name="Dixit A."/>
            <person name="Pal A.K."/>
            <person name="Ghazi I.A."/>
            <person name="Yadav M."/>
            <person name="Pandit A."/>
            <person name="Bhargava A."/>
            <person name="Sureshbabu K."/>
            <person name="Batra K."/>
            <person name="Sharma T.R."/>
            <person name="Mohapatra T."/>
            <person name="Singh N.K."/>
            <person name="Messing J."/>
            <person name="Nelson A.B."/>
            <person name="Fuks G."/>
            <person name="Kavchok S."/>
            <person name="Keizer G."/>
            <person name="Linton E."/>
            <person name="Llaca V."/>
            <person name="Song R."/>
            <person name="Tanyolac B."/>
            <person name="Young S."/>
            <person name="Ho-Il K."/>
            <person name="Hahn J.H."/>
            <person name="Sangsakoo G."/>
            <person name="Vanavichit A."/>
            <person name="de Mattos Luiz.A.T."/>
            <person name="Zimmer P.D."/>
            <person name="Malone G."/>
            <person name="Dellagostin O."/>
            <person name="de Oliveira A.C."/>
            <person name="Bevan M."/>
            <person name="Bancroft I."/>
            <person name="Minx P."/>
            <person name="Cordum H."/>
            <person name="Wilson R."/>
            <person name="Cheng Z."/>
            <person name="Jin W."/>
            <person name="Jiang J."/>
            <person name="Leong S.A."/>
            <person name="Iwama H."/>
            <person name="Gojobori T."/>
            <person name="Itoh T."/>
            <person name="Niimura Y."/>
            <person name="Fujii Y."/>
            <person name="Habara T."/>
            <person name="Sakai H."/>
            <person name="Sato Y."/>
            <person name="Wilson G."/>
            <person name="Kumar K."/>
            <person name="McCouch S."/>
            <person name="Juretic N."/>
            <person name="Hoen D."/>
            <person name="Wright S."/>
            <person name="Bruskiewich R."/>
            <person name="Bureau T."/>
            <person name="Miyao A."/>
            <person name="Hirochika H."/>
            <person name="Nishikawa T."/>
            <person name="Kadowaki K."/>
            <person name="Sugiura M."/>
            <person name="Burr B."/>
            <person name="Sasaki T."/>
        </authorList>
    </citation>
    <scope>NUCLEOTIDE SEQUENCE [LARGE SCALE GENOMIC DNA]</scope>
    <source>
        <strain evidence="2">cv. Nipponbare</strain>
    </source>
</reference>